<feature type="region of interest" description="Disordered" evidence="1">
    <location>
        <begin position="1203"/>
        <end position="1226"/>
    </location>
</feature>
<dbReference type="Ensembl" id="ENSONIT00000031100.2">
    <property type="protein sequence ID" value="ENSONIP00000069877.1"/>
    <property type="gene ID" value="ENSONIG00000026196.2"/>
</dbReference>
<dbReference type="GeneTree" id="ENSGT00390000013037"/>
<dbReference type="OrthoDB" id="9909657at2759"/>
<gene>
    <name evidence="2" type="primary">shoc1</name>
</gene>
<dbReference type="GO" id="GO:0003697">
    <property type="term" value="F:single-stranded DNA binding"/>
    <property type="evidence" value="ECO:0007669"/>
    <property type="project" value="TreeGrafter"/>
</dbReference>
<dbReference type="RefSeq" id="XP_005473645.1">
    <property type="nucleotide sequence ID" value="XM_005473588.4"/>
</dbReference>
<dbReference type="OMA" id="KWISQIC"/>
<dbReference type="GeneID" id="102077067"/>
<organism evidence="2 3">
    <name type="scientific">Oreochromis niloticus</name>
    <name type="common">Nile tilapia</name>
    <name type="synonym">Tilapia nilotica</name>
    <dbReference type="NCBI Taxonomy" id="8128"/>
    <lineage>
        <taxon>Eukaryota</taxon>
        <taxon>Metazoa</taxon>
        <taxon>Chordata</taxon>
        <taxon>Craniata</taxon>
        <taxon>Vertebrata</taxon>
        <taxon>Euteleostomi</taxon>
        <taxon>Actinopterygii</taxon>
        <taxon>Neopterygii</taxon>
        <taxon>Teleostei</taxon>
        <taxon>Neoteleostei</taxon>
        <taxon>Acanthomorphata</taxon>
        <taxon>Ovalentaria</taxon>
        <taxon>Cichlomorphae</taxon>
        <taxon>Cichliformes</taxon>
        <taxon>Cichlidae</taxon>
        <taxon>African cichlids</taxon>
        <taxon>Pseudocrenilabrinae</taxon>
        <taxon>Oreochromini</taxon>
        <taxon>Oreochromis</taxon>
    </lineage>
</organism>
<feature type="compositionally biased region" description="Basic and acidic residues" evidence="1">
    <location>
        <begin position="1434"/>
        <end position="1452"/>
    </location>
</feature>
<dbReference type="PANTHER" id="PTHR35668">
    <property type="entry name" value="PROTEIN SHORTAGE IN CHIASMATA 1 ORTHOLOG"/>
    <property type="match status" value="1"/>
</dbReference>
<feature type="compositionally biased region" description="Polar residues" evidence="1">
    <location>
        <begin position="1207"/>
        <end position="1223"/>
    </location>
</feature>
<dbReference type="GO" id="GO:0016887">
    <property type="term" value="F:ATP hydrolysis activity"/>
    <property type="evidence" value="ECO:0007669"/>
    <property type="project" value="InterPro"/>
</dbReference>
<dbReference type="PANTHER" id="PTHR35668:SF1">
    <property type="entry name" value="PROTEIN SHORTAGE IN CHIASMATA 1 ORTHOLOG"/>
    <property type="match status" value="1"/>
</dbReference>
<dbReference type="GO" id="GO:0000794">
    <property type="term" value="C:condensed nuclear chromosome"/>
    <property type="evidence" value="ECO:0007669"/>
    <property type="project" value="InterPro"/>
</dbReference>
<feature type="region of interest" description="Disordered" evidence="1">
    <location>
        <begin position="641"/>
        <end position="686"/>
    </location>
</feature>
<proteinExistence type="predicted"/>
<dbReference type="Proteomes" id="UP000005207">
    <property type="component" value="Linkage group LG12"/>
</dbReference>
<evidence type="ECO:0000313" key="2">
    <source>
        <dbReference type="Ensembl" id="ENSONIP00000069877.1"/>
    </source>
</evidence>
<protein>
    <recommendedName>
        <fullName evidence="4">Shortage in chiasmata 1</fullName>
    </recommendedName>
</protein>
<sequence length="1452" mass="160829">MSEKDNSPQTEVFPAIRYKALDYVFEATTSLKVMLNLLALPTPYLTGASDLYPHSGKLLEDTYRKPWVRGQVISTCRLNVGGSVLDNLREKNPPVNSTERFDVKDEVEVIPSSNPDSLQDLDEDLYVSLLKDSQTDGPCQESFLKQTPDEITDKSEDLLLSEELIPVDHLPEFKRHLPTLRVMLFRLRMLPVADPLLSSLGNPISEDNMFSCFKHCASYEKLAVVDTTNVQTCADIQEEFVKEPLTNGELLLLPAVVETLQLSTEKFTRFSSICSRVSVSTELMDEEVPVLDVLQKASLSNPSVDISKFNVPDEAGEETKMNGGLIESDFAGCAVLPTEMELELTLTPTPLKSQTDISLSTSELKKEELSPCCRISLVSPRAQKEMKAALWKAEKHLNFVVGFVLSEPQMYEPAVDFQPLWEALKVIKLEKESFISAADKLQSEMETGVPQLSSCCCCDFTESVKSDLPSITEETGEDFSKLPPEHVEVDSFLLSTTAETLLQKKTTVDSSPNASQMPAFNTVNKDVKPAAVTSTRYDIGGKKFSEVASCSSAHKKGIGRQGHDCQMELGANISKEAVASTLNTRDDDRGLLFARNPPELDLDPLATFMMLRSQQIAPVSASPQSSGSTAAHEVNQQALLSELQPSPVQNQTLDVRPGNSAREEEPANQWTGQLSGKSQQRQDSQVVKIKPTDSQQRAYCELLAFAQPCLSSARQLGLNFPGCGDFSSLAPDQTHFLLKQQERALCGAPAQTAELIKDQEALFNLAALIHVLVTFKELLLKCDLSTGLEYLTKAPKACAEQSLQQLLKRLHIILYLSQKNQESNLKLQELQHLVAEWLNSSKGQNTKDKILVIISVHCDSSRSTIINSLNQVTGATAVCPEQDKIKLNGASVVSSMHDSVCVVVYEQDIGPDFPWTCFSLVMEYDHPGQSPWSAICRERSISHLTFNTSVSDAENISWCLEDNVPYVLFVTEGLINCPLLLQTLESEFNVTVLERSHCPSLQRLGGIHNYTVITVDESTTIVIQEQDELCQERASERVVMRLTALSLQYSCCWLILHCPEGQGGRFSSEAFSNLVLVYSSLVLLRMKSEDLDVKVLIVSDVLEIAKSISQICFHSLMSSDRDPVRFLNRDWLTVMPSQEEKCLSQFPCINPLVAQLMLSRVPSFEWLLGASLCQLKELLPEVPHKVLKLFSDTTSLYPLAPDPKGPQTITTGTNQQSSPQTHTGDYECMKSPHPDLLCSNQNTSFLFESPQESFYPTFEDGNSDFKLDLSDTFGSSDVCFQGSWTSNDPWREDGKISGWRSIAGAVGRVVERSVDGWTHKTPLNDCTISLHPADNPLKLDSTFSYSTSLQQPASPQTSTYPTLYKDFNPPSQHVTSSLSTPTGILWGHDHVGGEMASLSANYGSRYWTGQERKRSREAAGLIGSVLSPSKKGRLSYERVPGRSDGQTRLKLF</sequence>
<keyword evidence="3" id="KW-1185">Reference proteome</keyword>
<feature type="region of interest" description="Disordered" evidence="1">
    <location>
        <begin position="1433"/>
        <end position="1452"/>
    </location>
</feature>
<feature type="compositionally biased region" description="Polar residues" evidence="1">
    <location>
        <begin position="641"/>
        <end position="653"/>
    </location>
</feature>
<reference evidence="2" key="2">
    <citation type="submission" date="2025-08" db="UniProtKB">
        <authorList>
            <consortium name="Ensembl"/>
        </authorList>
    </citation>
    <scope>IDENTIFICATION</scope>
</reference>
<feature type="compositionally biased region" description="Polar residues" evidence="1">
    <location>
        <begin position="668"/>
        <end position="685"/>
    </location>
</feature>
<dbReference type="KEGG" id="onl:102077067"/>
<dbReference type="InParanoid" id="A0A669EFQ5"/>
<accession>A0A669EFQ5</accession>
<reference evidence="2" key="3">
    <citation type="submission" date="2025-09" db="UniProtKB">
        <authorList>
            <consortium name="Ensembl"/>
        </authorList>
    </citation>
    <scope>IDENTIFICATION</scope>
</reference>
<evidence type="ECO:0008006" key="4">
    <source>
        <dbReference type="Google" id="ProtNLM"/>
    </source>
</evidence>
<dbReference type="CTD" id="158401"/>
<dbReference type="InterPro" id="IPR039991">
    <property type="entry name" value="SHOC1"/>
</dbReference>
<evidence type="ECO:0000256" key="1">
    <source>
        <dbReference type="SAM" id="MobiDB-lite"/>
    </source>
</evidence>
<dbReference type="GO" id="GO:0000712">
    <property type="term" value="P:resolution of meiotic recombination intermediates"/>
    <property type="evidence" value="ECO:0007669"/>
    <property type="project" value="InterPro"/>
</dbReference>
<evidence type="ECO:0000313" key="3">
    <source>
        <dbReference type="Proteomes" id="UP000005207"/>
    </source>
</evidence>
<reference evidence="3" key="1">
    <citation type="submission" date="2012-01" db="EMBL/GenBank/DDBJ databases">
        <title>The Genome Sequence of Oreochromis niloticus (Nile Tilapia).</title>
        <authorList>
            <consortium name="Broad Institute Genome Assembly Team"/>
            <consortium name="Broad Institute Sequencing Platform"/>
            <person name="Di Palma F."/>
            <person name="Johnson J."/>
            <person name="Lander E.S."/>
            <person name="Lindblad-Toh K."/>
        </authorList>
    </citation>
    <scope>NUCLEOTIDE SEQUENCE [LARGE SCALE GENOMIC DNA]</scope>
</reference>
<name>A0A669EFQ5_ORENI</name>
<dbReference type="Pfam" id="PF17825">
    <property type="entry name" value="DUF5587"/>
    <property type="match status" value="1"/>
</dbReference>